<keyword evidence="2" id="KW-0456">Lyase</keyword>
<evidence type="ECO:0000256" key="1">
    <source>
        <dbReference type="ARBA" id="ARBA00005323"/>
    </source>
</evidence>
<gene>
    <name evidence="4" type="ORF">O4213_22430</name>
</gene>
<evidence type="ECO:0000313" key="4">
    <source>
        <dbReference type="EMBL" id="MCZ4552762.1"/>
    </source>
</evidence>
<evidence type="ECO:0000313" key="5">
    <source>
        <dbReference type="Proteomes" id="UP001067235"/>
    </source>
</evidence>
<name>A0ABT4N0H3_GORRU</name>
<dbReference type="InterPro" id="IPR026956">
    <property type="entry name" value="D-ser_dehydrat-like_dom"/>
</dbReference>
<dbReference type="SMART" id="SM01119">
    <property type="entry name" value="D-ser_dehydrat"/>
    <property type="match status" value="1"/>
</dbReference>
<proteinExistence type="inferred from homology"/>
<dbReference type="GO" id="GO:0008784">
    <property type="term" value="F:alanine racemase activity"/>
    <property type="evidence" value="ECO:0007669"/>
    <property type="project" value="UniProtKB-EC"/>
</dbReference>
<comment type="caution">
    <text evidence="4">The sequence shown here is derived from an EMBL/GenBank/DDBJ whole genome shotgun (WGS) entry which is preliminary data.</text>
</comment>
<accession>A0ABT4N0H3</accession>
<dbReference type="Gene3D" id="3.20.20.10">
    <property type="entry name" value="Alanine racemase"/>
    <property type="match status" value="1"/>
</dbReference>
<dbReference type="PANTHER" id="PTHR28004">
    <property type="entry name" value="ZGC:162816-RELATED"/>
    <property type="match status" value="1"/>
</dbReference>
<dbReference type="InterPro" id="IPR051466">
    <property type="entry name" value="D-amino_acid_metab_enzyme"/>
</dbReference>
<comment type="similarity">
    <text evidence="1">Belongs to the DSD1 family.</text>
</comment>
<dbReference type="SUPFAM" id="SSF51419">
    <property type="entry name" value="PLP-binding barrel"/>
    <property type="match status" value="1"/>
</dbReference>
<evidence type="ECO:0000259" key="3">
    <source>
        <dbReference type="SMART" id="SM01119"/>
    </source>
</evidence>
<dbReference type="Pfam" id="PF01168">
    <property type="entry name" value="Ala_racemase_N"/>
    <property type="match status" value="1"/>
</dbReference>
<dbReference type="InterPro" id="IPR001608">
    <property type="entry name" value="Ala_racemase_N"/>
</dbReference>
<dbReference type="InterPro" id="IPR029066">
    <property type="entry name" value="PLP-binding_barrel"/>
</dbReference>
<dbReference type="EC" id="5.1.1.1" evidence="4"/>
<sequence length="355" mass="36950">MAATAGLDTPLAVVDEVVLNANLDRMAEFASAAGFALRPHGKTHKSPELAARQISRGAIGLTVATVGEAEIFAAAGVSDLFIAYPLWLTEGKARRLRAIMEHADVLLAVDSTAGAARLAHHLPHARVVVEVDSGQHRTGVHPQRAGDIGHSAAAAGLQVLGIFTFPGHSYFPGRPAAVGVQEANALAMAAQSLRAVGIDPVIRSGGSTPSVAHADPTVLTEIRPGVYPFNDAQQVELGVCSLPDVALTVVTTVVHLDGNKAVLDAGSKAVGADHPAWTTGGGRLPEFGDARVTSLSEHHATVDFTDSAERPRLGDRVRLAPNHVCTAVNLTDELVIVDHHGTLTRWPVTARGANA</sequence>
<evidence type="ECO:0000256" key="2">
    <source>
        <dbReference type="ARBA" id="ARBA00023239"/>
    </source>
</evidence>
<organism evidence="4 5">
    <name type="scientific">Gordonia rubripertincta</name>
    <name type="common">Rhodococcus corallinus</name>
    <dbReference type="NCBI Taxonomy" id="36822"/>
    <lineage>
        <taxon>Bacteria</taxon>
        <taxon>Bacillati</taxon>
        <taxon>Actinomycetota</taxon>
        <taxon>Actinomycetes</taxon>
        <taxon>Mycobacteriales</taxon>
        <taxon>Gordoniaceae</taxon>
        <taxon>Gordonia</taxon>
    </lineage>
</organism>
<keyword evidence="5" id="KW-1185">Reference proteome</keyword>
<dbReference type="InterPro" id="IPR042208">
    <property type="entry name" value="D-ser_dehydrat-like_sf"/>
</dbReference>
<feature type="domain" description="D-serine dehydratase-like" evidence="3">
    <location>
        <begin position="246"/>
        <end position="338"/>
    </location>
</feature>
<dbReference type="Proteomes" id="UP001067235">
    <property type="component" value="Unassembled WGS sequence"/>
</dbReference>
<keyword evidence="4" id="KW-0413">Isomerase</keyword>
<reference evidence="4" key="1">
    <citation type="submission" date="2022-12" db="EMBL/GenBank/DDBJ databases">
        <authorList>
            <person name="Krivoruchko A.V."/>
            <person name="Elkin A."/>
        </authorList>
    </citation>
    <scope>NUCLEOTIDE SEQUENCE</scope>
    <source>
        <strain evidence="4">IEGM 1388</strain>
    </source>
</reference>
<dbReference type="Pfam" id="PF14031">
    <property type="entry name" value="D-ser_dehydrat"/>
    <property type="match status" value="1"/>
</dbReference>
<protein>
    <submittedName>
        <fullName evidence="4">Alanine racemase</fullName>
        <ecNumber evidence="4">5.1.1.1</ecNumber>
    </submittedName>
</protein>
<dbReference type="PANTHER" id="PTHR28004:SF2">
    <property type="entry name" value="D-SERINE DEHYDRATASE"/>
    <property type="match status" value="1"/>
</dbReference>
<dbReference type="EMBL" id="JAPWIE010000007">
    <property type="protein sequence ID" value="MCZ4552762.1"/>
    <property type="molecule type" value="Genomic_DNA"/>
</dbReference>
<dbReference type="Gene3D" id="2.40.37.20">
    <property type="entry name" value="D-serine dehydratase-like domain"/>
    <property type="match status" value="1"/>
</dbReference>